<evidence type="ECO:0000256" key="4">
    <source>
        <dbReference type="SAM" id="SignalP"/>
    </source>
</evidence>
<name>A0A5C5Z3X0_9BACT</name>
<dbReference type="AlphaFoldDB" id="A0A5C5Z3X0"/>
<sequence precursor="true">MTNLQPFKSCLKLFLVLTLAMISTSALAGSVKVEKLRCEYLQDPLGVDVAEPRLSWQITDASLVRGQVQTGYRVLVASRPEMLENEQGDLWDSGKVLSAQSVLVHYQGVGLASNQHCCWQVRVFDKDGKASDWSEPASFSMGLLDPSDWKGGWIKHPGMPPATEAAVRSGETLPVEQHLWFRNNLKLDAAAQTAFLHVASCGYHELYVNGNKVDDRVLAPAQSRLDKRVLYVTYDVADLLRQGDNVIALWTGPGWSRYSFFKMHHALRVQLDGSDADNNRFSLSTGSNWRCAPANSRNDGGTRYGDNGGELLDAGRFVADWNAVGFDDVAWSWAEETEIGAQLSSQMMEPTRIIETFSAKSVSGDGAYQIDMGKNFTGWLKITMRDQKPGDRIKIQVADDEQTVQDFGQRNEYICKGGGTESFQNRFNYIAGRYVTIDGLRRKPEPEQITGLVLATDLQQVGRFSCSSELFNEIYEADLWTFRANTVEGFTMDCPHRERLGYGEVAFANAWAIGLPNYHCGAYYTKHVRDWSDVQESNGWIHHTAPQINKHYGGPMWSSAGLNIAWAFYQHHGDPRILELIYPSATRWLGFLNAHVEGGRLRNYATHGGRFLGDWAAPGQRKEFGDTPEAEYFNNCVYAMNLANVADMARILGKDDDAARFKERLRLLRRTIHERFFDPTTSNYSAGTQVQQAFALMTGVTPEHLRPAVMANIEKDLTEVHRYLDMGSSGLPVLFKFMIEESGQSELFFDALSMTTQPSYGYFLDRGETTWPEYWNVDVPSRIHTCYTGVASWMTKSLAGIRPDPNAPGFQSFIIHPVLAGDLTFAEASTESPYGEITSRWERNGPRLTLDIMIPPNSRATVYVPTRDPQRVSESGRSLRDADGVTLLRIEDGRAVLSVDAGAYQFTSVLESSLRP</sequence>
<dbReference type="OrthoDB" id="9761045at2"/>
<evidence type="ECO:0000259" key="5">
    <source>
        <dbReference type="Pfam" id="PF05592"/>
    </source>
</evidence>
<keyword evidence="4" id="KW-0732">Signal</keyword>
<dbReference type="Pfam" id="PF17389">
    <property type="entry name" value="Bac_rhamnosid6H"/>
    <property type="match status" value="1"/>
</dbReference>
<feature type="domain" description="Alpha-L-rhamnosidase concanavalin-like" evidence="5">
    <location>
        <begin position="365"/>
        <end position="454"/>
    </location>
</feature>
<feature type="domain" description="Alpha-L-rhamnosidase six-hairpin glycosidase" evidence="7">
    <location>
        <begin position="460"/>
        <end position="797"/>
    </location>
</feature>
<comment type="caution">
    <text evidence="9">The sequence shown here is derived from an EMBL/GenBank/DDBJ whole genome shotgun (WGS) entry which is preliminary data.</text>
</comment>
<evidence type="ECO:0000313" key="10">
    <source>
        <dbReference type="Proteomes" id="UP000315010"/>
    </source>
</evidence>
<dbReference type="InterPro" id="IPR008928">
    <property type="entry name" value="6-hairpin_glycosidase_sf"/>
</dbReference>
<evidence type="ECO:0000256" key="2">
    <source>
        <dbReference type="ARBA" id="ARBA00012652"/>
    </source>
</evidence>
<comment type="catalytic activity">
    <reaction evidence="1">
        <text>Hydrolysis of terminal non-reducing alpha-L-rhamnose residues in alpha-L-rhamnosides.</text>
        <dbReference type="EC" id="3.2.1.40"/>
    </reaction>
</comment>
<feature type="domain" description="Alpha-L-rhamnosidase C-terminal" evidence="8">
    <location>
        <begin position="800"/>
        <end position="876"/>
    </location>
</feature>
<evidence type="ECO:0000256" key="1">
    <source>
        <dbReference type="ARBA" id="ARBA00001445"/>
    </source>
</evidence>
<dbReference type="InterPro" id="IPR035396">
    <property type="entry name" value="Bac_rhamnosid6H"/>
</dbReference>
<dbReference type="Pfam" id="PF08531">
    <property type="entry name" value="Bac_rhamnosid_N"/>
    <property type="match status" value="1"/>
</dbReference>
<dbReference type="Pfam" id="PF17390">
    <property type="entry name" value="Bac_rhamnosid_C"/>
    <property type="match status" value="1"/>
</dbReference>
<proteinExistence type="predicted"/>
<dbReference type="InterPro" id="IPR008902">
    <property type="entry name" value="Rhamnosid_concanavalin"/>
</dbReference>
<dbReference type="InterPro" id="IPR016007">
    <property type="entry name" value="Alpha_rhamnosid"/>
</dbReference>
<dbReference type="InterPro" id="IPR013737">
    <property type="entry name" value="Bac_rhamnosid_N"/>
</dbReference>
<reference evidence="9 10" key="1">
    <citation type="submission" date="2019-02" db="EMBL/GenBank/DDBJ databases">
        <title>Deep-cultivation of Planctomycetes and their phenomic and genomic characterization uncovers novel biology.</title>
        <authorList>
            <person name="Wiegand S."/>
            <person name="Jogler M."/>
            <person name="Boedeker C."/>
            <person name="Pinto D."/>
            <person name="Vollmers J."/>
            <person name="Rivas-Marin E."/>
            <person name="Kohn T."/>
            <person name="Peeters S.H."/>
            <person name="Heuer A."/>
            <person name="Rast P."/>
            <person name="Oberbeckmann S."/>
            <person name="Bunk B."/>
            <person name="Jeske O."/>
            <person name="Meyerdierks A."/>
            <person name="Storesund J.E."/>
            <person name="Kallscheuer N."/>
            <person name="Luecker S."/>
            <person name="Lage O.M."/>
            <person name="Pohl T."/>
            <person name="Merkel B.J."/>
            <person name="Hornburger P."/>
            <person name="Mueller R.-W."/>
            <person name="Bruemmer F."/>
            <person name="Labrenz M."/>
            <person name="Spormann A.M."/>
            <person name="Op Den Camp H."/>
            <person name="Overmann J."/>
            <person name="Amann R."/>
            <person name="Jetten M.S.M."/>
            <person name="Mascher T."/>
            <person name="Medema M.H."/>
            <person name="Devos D.P."/>
            <person name="Kaster A.-K."/>
            <person name="Ovreas L."/>
            <person name="Rohde M."/>
            <person name="Galperin M.Y."/>
            <person name="Jogler C."/>
        </authorList>
    </citation>
    <scope>NUCLEOTIDE SEQUENCE [LARGE SCALE GENOMIC DNA]</scope>
    <source>
        <strain evidence="9 10">CA13</strain>
    </source>
</reference>
<dbReference type="PIRSF" id="PIRSF010631">
    <property type="entry name" value="A-rhamnsds"/>
    <property type="match status" value="1"/>
</dbReference>
<dbReference type="Pfam" id="PF25788">
    <property type="entry name" value="Ig_Rha78A_N"/>
    <property type="match status" value="1"/>
</dbReference>
<dbReference type="Gene3D" id="2.60.120.260">
    <property type="entry name" value="Galactose-binding domain-like"/>
    <property type="match status" value="2"/>
</dbReference>
<evidence type="ECO:0000256" key="3">
    <source>
        <dbReference type="ARBA" id="ARBA00022801"/>
    </source>
</evidence>
<dbReference type="PANTHER" id="PTHR33307:SF6">
    <property type="entry name" value="ALPHA-RHAMNOSIDASE (EUROFUNG)-RELATED"/>
    <property type="match status" value="1"/>
</dbReference>
<dbReference type="InterPro" id="IPR013783">
    <property type="entry name" value="Ig-like_fold"/>
</dbReference>
<feature type="domain" description="Bacterial alpha-L-rhamnosidase N-terminal" evidence="6">
    <location>
        <begin position="191"/>
        <end position="355"/>
    </location>
</feature>
<dbReference type="GO" id="GO:0030596">
    <property type="term" value="F:alpha-L-rhamnosidase activity"/>
    <property type="evidence" value="ECO:0007669"/>
    <property type="project" value="UniProtKB-EC"/>
</dbReference>
<dbReference type="GO" id="GO:0005975">
    <property type="term" value="P:carbohydrate metabolic process"/>
    <property type="evidence" value="ECO:0007669"/>
    <property type="project" value="InterPro"/>
</dbReference>
<dbReference type="Gene3D" id="2.60.40.10">
    <property type="entry name" value="Immunoglobulins"/>
    <property type="match status" value="1"/>
</dbReference>
<protein>
    <recommendedName>
        <fullName evidence="2">alpha-L-rhamnosidase</fullName>
        <ecNumber evidence="2">3.2.1.40</ecNumber>
    </recommendedName>
</protein>
<dbReference type="EMBL" id="SJPJ01000001">
    <property type="protein sequence ID" value="TWT81531.1"/>
    <property type="molecule type" value="Genomic_DNA"/>
</dbReference>
<dbReference type="InterPro" id="IPR012341">
    <property type="entry name" value="6hp_glycosidase-like_sf"/>
</dbReference>
<dbReference type="InterPro" id="IPR008979">
    <property type="entry name" value="Galactose-bd-like_sf"/>
</dbReference>
<feature type="signal peptide" evidence="4">
    <location>
        <begin position="1"/>
        <end position="28"/>
    </location>
</feature>
<gene>
    <name evidence="9" type="ORF">CA13_29840</name>
</gene>
<dbReference type="Pfam" id="PF05592">
    <property type="entry name" value="Bac_rhamnosid"/>
    <property type="match status" value="1"/>
</dbReference>
<accession>A0A5C5Z3X0</accession>
<evidence type="ECO:0000313" key="9">
    <source>
        <dbReference type="EMBL" id="TWT81531.1"/>
    </source>
</evidence>
<evidence type="ECO:0000259" key="7">
    <source>
        <dbReference type="Pfam" id="PF17389"/>
    </source>
</evidence>
<feature type="chain" id="PRO_5022973932" description="alpha-L-rhamnosidase" evidence="4">
    <location>
        <begin position="29"/>
        <end position="916"/>
    </location>
</feature>
<dbReference type="Proteomes" id="UP000315010">
    <property type="component" value="Unassembled WGS sequence"/>
</dbReference>
<organism evidence="9 10">
    <name type="scientific">Novipirellula herctigrandis</name>
    <dbReference type="NCBI Taxonomy" id="2527986"/>
    <lineage>
        <taxon>Bacteria</taxon>
        <taxon>Pseudomonadati</taxon>
        <taxon>Planctomycetota</taxon>
        <taxon>Planctomycetia</taxon>
        <taxon>Pirellulales</taxon>
        <taxon>Pirellulaceae</taxon>
        <taxon>Novipirellula</taxon>
    </lineage>
</organism>
<dbReference type="SUPFAM" id="SSF48208">
    <property type="entry name" value="Six-hairpin glycosidases"/>
    <property type="match status" value="1"/>
</dbReference>
<dbReference type="SUPFAM" id="SSF49785">
    <property type="entry name" value="Galactose-binding domain-like"/>
    <property type="match status" value="1"/>
</dbReference>
<dbReference type="PANTHER" id="PTHR33307">
    <property type="entry name" value="ALPHA-RHAMNOSIDASE (EUROFUNG)"/>
    <property type="match status" value="1"/>
</dbReference>
<dbReference type="Gene3D" id="1.50.10.10">
    <property type="match status" value="1"/>
</dbReference>
<keyword evidence="10" id="KW-1185">Reference proteome</keyword>
<dbReference type="Gene3D" id="2.60.420.10">
    <property type="entry name" value="Maltose phosphorylase, domain 3"/>
    <property type="match status" value="1"/>
</dbReference>
<keyword evidence="3" id="KW-0378">Hydrolase</keyword>
<evidence type="ECO:0000259" key="6">
    <source>
        <dbReference type="Pfam" id="PF08531"/>
    </source>
</evidence>
<dbReference type="InterPro" id="IPR035398">
    <property type="entry name" value="Bac_rhamnosid_C"/>
</dbReference>
<dbReference type="EC" id="3.2.1.40" evidence="2"/>
<evidence type="ECO:0000259" key="8">
    <source>
        <dbReference type="Pfam" id="PF17390"/>
    </source>
</evidence>